<reference evidence="1" key="1">
    <citation type="journal article" date="2020" name="Stud. Mycol.">
        <title>101 Dothideomycetes genomes: a test case for predicting lifestyles and emergence of pathogens.</title>
        <authorList>
            <person name="Haridas S."/>
            <person name="Albert R."/>
            <person name="Binder M."/>
            <person name="Bloem J."/>
            <person name="Labutti K."/>
            <person name="Salamov A."/>
            <person name="Andreopoulos B."/>
            <person name="Baker S."/>
            <person name="Barry K."/>
            <person name="Bills G."/>
            <person name="Bluhm B."/>
            <person name="Cannon C."/>
            <person name="Castanera R."/>
            <person name="Culley D."/>
            <person name="Daum C."/>
            <person name="Ezra D."/>
            <person name="Gonzalez J."/>
            <person name="Henrissat B."/>
            <person name="Kuo A."/>
            <person name="Liang C."/>
            <person name="Lipzen A."/>
            <person name="Lutzoni F."/>
            <person name="Magnuson J."/>
            <person name="Mondo S."/>
            <person name="Nolan M."/>
            <person name="Ohm R."/>
            <person name="Pangilinan J."/>
            <person name="Park H.-J."/>
            <person name="Ramirez L."/>
            <person name="Alfaro M."/>
            <person name="Sun H."/>
            <person name="Tritt A."/>
            <person name="Yoshinaga Y."/>
            <person name="Zwiers L.-H."/>
            <person name="Turgeon B."/>
            <person name="Goodwin S."/>
            <person name="Spatafora J."/>
            <person name="Crous P."/>
            <person name="Grigoriev I."/>
        </authorList>
    </citation>
    <scope>NUCLEOTIDE SEQUENCE</scope>
    <source>
        <strain evidence="1">CBS 130266</strain>
    </source>
</reference>
<dbReference type="AlphaFoldDB" id="A0A9P4TSU4"/>
<gene>
    <name evidence="1" type="ORF">EJ08DRAFT_71094</name>
</gene>
<dbReference type="EMBL" id="MU007136">
    <property type="protein sequence ID" value="KAF2417660.1"/>
    <property type="molecule type" value="Genomic_DNA"/>
</dbReference>
<proteinExistence type="predicted"/>
<dbReference type="OrthoDB" id="3350591at2759"/>
<dbReference type="Proteomes" id="UP000800235">
    <property type="component" value="Unassembled WGS sequence"/>
</dbReference>
<dbReference type="Pfam" id="PF12311">
    <property type="entry name" value="DUF3632"/>
    <property type="match status" value="1"/>
</dbReference>
<dbReference type="InterPro" id="IPR022085">
    <property type="entry name" value="OpdG"/>
</dbReference>
<sequence length="106" mass="12279">MRDAFESKQEPKFQIHYVMAAAQWILWNGQMFFDGVVHPMPIEDRSLKFGELYTGGGSQLSIERWHFWKKGFAAASVDRDDWGDECRMLARKAENLMGAIEQGMTF</sequence>
<protein>
    <submittedName>
        <fullName evidence="1">Uncharacterized protein</fullName>
    </submittedName>
</protein>
<keyword evidence="2" id="KW-1185">Reference proteome</keyword>
<organism evidence="1 2">
    <name type="scientific">Tothia fuscella</name>
    <dbReference type="NCBI Taxonomy" id="1048955"/>
    <lineage>
        <taxon>Eukaryota</taxon>
        <taxon>Fungi</taxon>
        <taxon>Dikarya</taxon>
        <taxon>Ascomycota</taxon>
        <taxon>Pezizomycotina</taxon>
        <taxon>Dothideomycetes</taxon>
        <taxon>Pleosporomycetidae</taxon>
        <taxon>Venturiales</taxon>
        <taxon>Cylindrosympodiaceae</taxon>
        <taxon>Tothia</taxon>
    </lineage>
</organism>
<name>A0A9P4TSU4_9PEZI</name>
<comment type="caution">
    <text evidence="1">The sequence shown here is derived from an EMBL/GenBank/DDBJ whole genome shotgun (WGS) entry which is preliminary data.</text>
</comment>
<evidence type="ECO:0000313" key="1">
    <source>
        <dbReference type="EMBL" id="KAF2417660.1"/>
    </source>
</evidence>
<accession>A0A9P4TSU4</accession>
<evidence type="ECO:0000313" key="2">
    <source>
        <dbReference type="Proteomes" id="UP000800235"/>
    </source>
</evidence>